<organism evidence="3 4">
    <name type="scientific">Mizuhopecten yessoensis</name>
    <name type="common">Japanese scallop</name>
    <name type="synonym">Patinopecten yessoensis</name>
    <dbReference type="NCBI Taxonomy" id="6573"/>
    <lineage>
        <taxon>Eukaryota</taxon>
        <taxon>Metazoa</taxon>
        <taxon>Spiralia</taxon>
        <taxon>Lophotrochozoa</taxon>
        <taxon>Mollusca</taxon>
        <taxon>Bivalvia</taxon>
        <taxon>Autobranchia</taxon>
        <taxon>Pteriomorphia</taxon>
        <taxon>Pectinida</taxon>
        <taxon>Pectinoidea</taxon>
        <taxon>Pectinidae</taxon>
        <taxon>Mizuhopecten</taxon>
    </lineage>
</organism>
<evidence type="ECO:0000256" key="1">
    <source>
        <dbReference type="SAM" id="Coils"/>
    </source>
</evidence>
<protein>
    <submittedName>
        <fullName evidence="3">Uncharacterized protein</fullName>
    </submittedName>
</protein>
<feature type="compositionally biased region" description="Basic residues" evidence="2">
    <location>
        <begin position="217"/>
        <end position="226"/>
    </location>
</feature>
<feature type="coiled-coil region" evidence="1">
    <location>
        <begin position="65"/>
        <end position="92"/>
    </location>
</feature>
<dbReference type="EMBL" id="NEDP02004182">
    <property type="protein sequence ID" value="OWF46497.1"/>
    <property type="molecule type" value="Genomic_DNA"/>
</dbReference>
<name>A0A210QCL5_MIZYE</name>
<evidence type="ECO:0000313" key="4">
    <source>
        <dbReference type="Proteomes" id="UP000242188"/>
    </source>
</evidence>
<feature type="region of interest" description="Disordered" evidence="2">
    <location>
        <begin position="177"/>
        <end position="226"/>
    </location>
</feature>
<comment type="caution">
    <text evidence="3">The sequence shown here is derived from an EMBL/GenBank/DDBJ whole genome shotgun (WGS) entry which is preliminary data.</text>
</comment>
<feature type="region of interest" description="Disordered" evidence="2">
    <location>
        <begin position="126"/>
        <end position="154"/>
    </location>
</feature>
<dbReference type="Proteomes" id="UP000242188">
    <property type="component" value="Unassembled WGS sequence"/>
</dbReference>
<dbReference type="AlphaFoldDB" id="A0A210QCL5"/>
<dbReference type="OrthoDB" id="6089556at2759"/>
<reference evidence="3 4" key="1">
    <citation type="journal article" date="2017" name="Nat. Ecol. Evol.">
        <title>Scallop genome provides insights into evolution of bilaterian karyotype and development.</title>
        <authorList>
            <person name="Wang S."/>
            <person name="Zhang J."/>
            <person name="Jiao W."/>
            <person name="Li J."/>
            <person name="Xun X."/>
            <person name="Sun Y."/>
            <person name="Guo X."/>
            <person name="Huan P."/>
            <person name="Dong B."/>
            <person name="Zhang L."/>
            <person name="Hu X."/>
            <person name="Sun X."/>
            <person name="Wang J."/>
            <person name="Zhao C."/>
            <person name="Wang Y."/>
            <person name="Wang D."/>
            <person name="Huang X."/>
            <person name="Wang R."/>
            <person name="Lv J."/>
            <person name="Li Y."/>
            <person name="Zhang Z."/>
            <person name="Liu B."/>
            <person name="Lu W."/>
            <person name="Hui Y."/>
            <person name="Liang J."/>
            <person name="Zhou Z."/>
            <person name="Hou R."/>
            <person name="Li X."/>
            <person name="Liu Y."/>
            <person name="Li H."/>
            <person name="Ning X."/>
            <person name="Lin Y."/>
            <person name="Zhao L."/>
            <person name="Xing Q."/>
            <person name="Dou J."/>
            <person name="Li Y."/>
            <person name="Mao J."/>
            <person name="Guo H."/>
            <person name="Dou H."/>
            <person name="Li T."/>
            <person name="Mu C."/>
            <person name="Jiang W."/>
            <person name="Fu Q."/>
            <person name="Fu X."/>
            <person name="Miao Y."/>
            <person name="Liu J."/>
            <person name="Yu Q."/>
            <person name="Li R."/>
            <person name="Liao H."/>
            <person name="Li X."/>
            <person name="Kong Y."/>
            <person name="Jiang Z."/>
            <person name="Chourrout D."/>
            <person name="Li R."/>
            <person name="Bao Z."/>
        </authorList>
    </citation>
    <scope>NUCLEOTIDE SEQUENCE [LARGE SCALE GENOMIC DNA]</scope>
    <source>
        <strain evidence="3 4">PY_sf001</strain>
    </source>
</reference>
<evidence type="ECO:0000313" key="3">
    <source>
        <dbReference type="EMBL" id="OWF46497.1"/>
    </source>
</evidence>
<proteinExistence type="predicted"/>
<feature type="compositionally biased region" description="Polar residues" evidence="2">
    <location>
        <begin position="177"/>
        <end position="197"/>
    </location>
</feature>
<evidence type="ECO:0000256" key="2">
    <source>
        <dbReference type="SAM" id="MobiDB-lite"/>
    </source>
</evidence>
<feature type="compositionally biased region" description="Basic and acidic residues" evidence="2">
    <location>
        <begin position="198"/>
        <end position="209"/>
    </location>
</feature>
<sequence length="254" mass="28561">MSGNNYDFVGISSSQLPYVHGSFPAAAGGPKYYTMRSVYRGRDADRKRDLSFRQNQTVGLKTDNKVIADLKLSTLELELNNLQKRKSKKDTLKPIVNPSGNINKQKAYLKLKGIYVNQLYSVNRARKSQDETGNTKPIKTEDGPKWSKSRKLSISSRKSNATLPIVNFKLPSINTSSERFSETQGSYSVRSEGSNSEYRSRLREMDREASPIPGISKPKRSHRGRKLGNVVSSQRLQQLLDGDDSLDPGAFFFF</sequence>
<gene>
    <name evidence="3" type="ORF">KP79_PYT05243</name>
</gene>
<accession>A0A210QCL5</accession>
<keyword evidence="1" id="KW-0175">Coiled coil</keyword>
<keyword evidence="4" id="KW-1185">Reference proteome</keyword>